<dbReference type="RefSeq" id="WP_118035614.1">
    <property type="nucleotide sequence ID" value="NZ_QRTP01000004.1"/>
</dbReference>
<gene>
    <name evidence="2" type="ORF">DWY77_02790</name>
</gene>
<dbReference type="AlphaFoldDB" id="A0A412CGF2"/>
<dbReference type="Pfam" id="PF09979">
    <property type="entry name" value="DUF2213"/>
    <property type="match status" value="1"/>
</dbReference>
<dbReference type="EMBL" id="QRTP01000004">
    <property type="protein sequence ID" value="RGQ85551.1"/>
    <property type="molecule type" value="Genomic_DNA"/>
</dbReference>
<protein>
    <submittedName>
        <fullName evidence="2">DUF2213 domain-containing protein</fullName>
    </submittedName>
</protein>
<evidence type="ECO:0000256" key="1">
    <source>
        <dbReference type="SAM" id="Coils"/>
    </source>
</evidence>
<evidence type="ECO:0000313" key="2">
    <source>
        <dbReference type="EMBL" id="RGQ85551.1"/>
    </source>
</evidence>
<keyword evidence="1" id="KW-0175">Coiled coil</keyword>
<organism evidence="2 3">
    <name type="scientific">Megamonas rupellensis</name>
    <dbReference type="NCBI Taxonomy" id="491921"/>
    <lineage>
        <taxon>Bacteria</taxon>
        <taxon>Bacillati</taxon>
        <taxon>Bacillota</taxon>
        <taxon>Negativicutes</taxon>
        <taxon>Selenomonadales</taxon>
        <taxon>Selenomonadaceae</taxon>
        <taxon>Megamonas</taxon>
    </lineage>
</organism>
<evidence type="ECO:0000313" key="3">
    <source>
        <dbReference type="Proteomes" id="UP000286147"/>
    </source>
</evidence>
<reference evidence="2 3" key="1">
    <citation type="submission" date="2018-08" db="EMBL/GenBank/DDBJ databases">
        <title>A genome reference for cultivated species of the human gut microbiota.</title>
        <authorList>
            <person name="Zou Y."/>
            <person name="Xue W."/>
            <person name="Luo G."/>
        </authorList>
    </citation>
    <scope>NUCLEOTIDE SEQUENCE [LARGE SCALE GENOMIC DNA]</scope>
    <source>
        <strain evidence="2 3">AF27-12</strain>
    </source>
</reference>
<sequence length="398" mass="44790">MISYYGSKISDNLTKTPEGFLICHNVPIARTGQQLYLGSETPFKELPSNDTVKIVRHPEEVFSKATLASFEGKPVTDDHPLEDVTPQNSRTYLKGICRDVRRGIGEYNDCIVADLMIYDPMLIDEITSKEKREVSCGYDCFWELGNDNTIIQKQIRGNHIAIVKNGRAGHRVAVRDSKPEIKNKVNKGGKKMSLKAIKNKMFAMFARDENSTPEEIAEASKLLHDEKTEMKPEENVKDEGPSVGELMAEIKSLKETMQAIMQAEKREPEHKEDEISTLDELENQLIGTNDESVTEQEEAVTVEPEEINDEESMINKPACDTLANLKVLKPIVASIKDKDTRKKAIDSLANLVRGNVQDNQYATVLKASRKVQDSNTVKNEDLGKMWAKKYNPQYKGGK</sequence>
<dbReference type="PIRSF" id="PIRSF029215">
    <property type="entry name" value="UCP029215"/>
    <property type="match status" value="1"/>
</dbReference>
<comment type="caution">
    <text evidence="2">The sequence shown here is derived from an EMBL/GenBank/DDBJ whole genome shotgun (WGS) entry which is preliminary data.</text>
</comment>
<name>A0A412CGF2_9FIRM</name>
<accession>A0A412CGF2</accession>
<proteinExistence type="predicted"/>
<dbReference type="Proteomes" id="UP000286147">
    <property type="component" value="Unassembled WGS sequence"/>
</dbReference>
<dbReference type="InterPro" id="IPR016913">
    <property type="entry name" value="UCP029215"/>
</dbReference>
<feature type="coiled-coil region" evidence="1">
    <location>
        <begin position="243"/>
        <end position="298"/>
    </location>
</feature>